<dbReference type="SMART" id="SM00388">
    <property type="entry name" value="HisKA"/>
    <property type="match status" value="1"/>
</dbReference>
<dbReference type="Pfam" id="PF00072">
    <property type="entry name" value="Response_reg"/>
    <property type="match status" value="1"/>
</dbReference>
<keyword evidence="4" id="KW-0808">Transferase</keyword>
<protein>
    <recommendedName>
        <fullName evidence="11">Sensory/regulatory protein RpfC</fullName>
        <ecNumber evidence="2">2.7.13.3</ecNumber>
    </recommendedName>
    <alternativeName>
        <fullName evidence="12">Virulence sensor protein BvgS</fullName>
    </alternativeName>
</protein>
<dbReference type="Proteomes" id="UP000718593">
    <property type="component" value="Unassembled WGS sequence"/>
</dbReference>
<dbReference type="InterPro" id="IPR003661">
    <property type="entry name" value="HisK_dim/P_dom"/>
</dbReference>
<keyword evidence="8" id="KW-0902">Two-component regulatory system</keyword>
<keyword evidence="15" id="KW-0812">Transmembrane</keyword>
<dbReference type="Gene3D" id="3.40.50.2300">
    <property type="match status" value="1"/>
</dbReference>
<gene>
    <name evidence="20" type="ORF">HXL68_09320</name>
</gene>
<proteinExistence type="predicted"/>
<evidence type="ECO:0000256" key="12">
    <source>
        <dbReference type="ARBA" id="ARBA00070152"/>
    </source>
</evidence>
<comment type="subunit">
    <text evidence="10">At low DSF concentrations, interacts with RpfF.</text>
</comment>
<dbReference type="GO" id="GO:0000155">
    <property type="term" value="F:phosphorelay sensor kinase activity"/>
    <property type="evidence" value="ECO:0007669"/>
    <property type="project" value="InterPro"/>
</dbReference>
<dbReference type="SMART" id="SM00086">
    <property type="entry name" value="PAC"/>
    <property type="match status" value="2"/>
</dbReference>
<dbReference type="PROSITE" id="PS50109">
    <property type="entry name" value="HIS_KIN"/>
    <property type="match status" value="1"/>
</dbReference>
<keyword evidence="7" id="KW-0067">ATP-binding</keyword>
<evidence type="ECO:0000256" key="6">
    <source>
        <dbReference type="ARBA" id="ARBA00022777"/>
    </source>
</evidence>
<name>A0A930BSU5_9RHOO</name>
<evidence type="ECO:0000256" key="13">
    <source>
        <dbReference type="PROSITE-ProRule" id="PRU00169"/>
    </source>
</evidence>
<sequence>MKFDRISRSTRLWLVIGLTVLPLILLTLSEYRQERDAALARIEFEARLSLKAAEFAEEASIREIRLILQTMANADEMARRDPLAYEGLARGLMSVHGELHNLGATDLDGNVFCSAIPSGKPVNLADRGWFVEARQTPGLTTGHFLVGRISGQPAIAFGYALPNAVLFASTSSNWFDRFTDLATLPAGWTSRILTRDGKAVARYFHPEKSSDDELDPASRQLFLAALADHQSKVVMRDIDGIERLFVMTPMHVANGELLLVVGVPTAQSLDLVEEQFRRRLVALLLITLLSAGTARLLLHEMVDRKFGEALAEMTRLKKALDDVPAFIYLKDTASRYRYANRATLKLFGTDAESVKGKTDDEFFPPATVEALHEVDRRVLAGEHTDEIIAVNDAQGQRVFYHEIKSPLWEEDGKTPWGLCGISIDITQSRLAEEALAKLSRAVEQSAESIIFTDLDGKIEYVNDAFLAVTGYTREEVVGRNPRLLQSGKTPRERYAALWSALHAGEAWRGELINKRKDGSEFLEQATISPIRQPDGTISHYLAVKTDITELRHHEQELEEYRAGLERLVAQRTEELALAKEAAEVASRAKSTFLANMSHEIRTPMNAIMGLGFLLGQSPLNGDQQDKVRKIHVAAKHLLSILNNVLDLSKIEAGKMTLDHSVFSPAEELAAVASLIGEEARRKGLAVICATDDLPPFVSGDPTRLRQALINFAGNAVKFTDQGSIRLHGQIVDRQPDSYLLRFAVTDTGHGIAPDLQARLFTAFEQADTSSTRRLGGTGLGLAISRHLARLMGGDAGVDSSPGQGSTFWLTLRVGRTTTARQPVDTTDLDGEALRREPPWRILLAEDSEINRDIIAEILGDVGITVDTAEDGGQAVTKAGQAPYDLILMDLQMPEMDGLEATRRIRQAGPNQNVPIIALTANAFDQVRQETRQAGMNDFVAKPVEPAMLFTALLRWLPAAPAAPAVADAPPEVTPDLAELAGQLDQLCQALRTGDIAASHLYPALRPAIRQAMPGGDLLALDQSMAGYAYDDALRLIEHWQSSARGGQAGGAGLESSGQAQYGVTS</sequence>
<dbReference type="CDD" id="cd17546">
    <property type="entry name" value="REC_hyHK_CKI1_RcsC-like"/>
    <property type="match status" value="1"/>
</dbReference>
<dbReference type="CDD" id="cd16922">
    <property type="entry name" value="HATPase_EvgS-ArcB-TorS-like"/>
    <property type="match status" value="1"/>
</dbReference>
<feature type="domain" description="PAS" evidence="18">
    <location>
        <begin position="312"/>
        <end position="382"/>
    </location>
</feature>
<dbReference type="PRINTS" id="PR00344">
    <property type="entry name" value="BCTRLSENSOR"/>
</dbReference>
<evidence type="ECO:0000256" key="7">
    <source>
        <dbReference type="ARBA" id="ARBA00022840"/>
    </source>
</evidence>
<evidence type="ECO:0000259" key="19">
    <source>
        <dbReference type="PROSITE" id="PS50113"/>
    </source>
</evidence>
<feature type="domain" description="PAS" evidence="18">
    <location>
        <begin position="434"/>
        <end position="480"/>
    </location>
</feature>
<evidence type="ECO:0000259" key="16">
    <source>
        <dbReference type="PROSITE" id="PS50109"/>
    </source>
</evidence>
<feature type="modified residue" description="4-aspartylphosphate" evidence="13">
    <location>
        <position position="889"/>
    </location>
</feature>
<dbReference type="SMART" id="SM00448">
    <property type="entry name" value="REC"/>
    <property type="match status" value="1"/>
</dbReference>
<feature type="compositionally biased region" description="Low complexity" evidence="14">
    <location>
        <begin position="1053"/>
        <end position="1065"/>
    </location>
</feature>
<dbReference type="FunFam" id="3.30.565.10:FF:000010">
    <property type="entry name" value="Sensor histidine kinase RcsC"/>
    <property type="match status" value="1"/>
</dbReference>
<dbReference type="SMART" id="SM00091">
    <property type="entry name" value="PAS"/>
    <property type="match status" value="2"/>
</dbReference>
<dbReference type="Pfam" id="PF13426">
    <property type="entry name" value="PAS_9"/>
    <property type="match status" value="1"/>
</dbReference>
<keyword evidence="5" id="KW-0547">Nucleotide-binding</keyword>
<dbReference type="Gene3D" id="3.30.565.10">
    <property type="entry name" value="Histidine kinase-like ATPase, C-terminal domain"/>
    <property type="match status" value="1"/>
</dbReference>
<dbReference type="GO" id="GO:0005524">
    <property type="term" value="F:ATP binding"/>
    <property type="evidence" value="ECO:0007669"/>
    <property type="project" value="UniProtKB-KW"/>
</dbReference>
<dbReference type="InterPro" id="IPR036097">
    <property type="entry name" value="HisK_dim/P_sf"/>
</dbReference>
<dbReference type="SUPFAM" id="SSF55785">
    <property type="entry name" value="PYP-like sensor domain (PAS domain)"/>
    <property type="match status" value="2"/>
</dbReference>
<dbReference type="InterPro" id="IPR000014">
    <property type="entry name" value="PAS"/>
</dbReference>
<dbReference type="SUPFAM" id="SSF52172">
    <property type="entry name" value="CheY-like"/>
    <property type="match status" value="1"/>
</dbReference>
<feature type="domain" description="Response regulatory" evidence="17">
    <location>
        <begin position="840"/>
        <end position="956"/>
    </location>
</feature>
<dbReference type="Gene3D" id="3.30.450.20">
    <property type="entry name" value="PAS domain"/>
    <property type="match status" value="3"/>
</dbReference>
<dbReference type="AlphaFoldDB" id="A0A930BSU5"/>
<feature type="domain" description="Histidine kinase" evidence="16">
    <location>
        <begin position="595"/>
        <end position="815"/>
    </location>
</feature>
<dbReference type="NCBIfam" id="TIGR00229">
    <property type="entry name" value="sensory_box"/>
    <property type="match status" value="2"/>
</dbReference>
<feature type="domain" description="PAC" evidence="19">
    <location>
        <begin position="505"/>
        <end position="559"/>
    </location>
</feature>
<keyword evidence="3 13" id="KW-0597">Phosphoprotein</keyword>
<dbReference type="SUPFAM" id="SSF55874">
    <property type="entry name" value="ATPase domain of HSP90 chaperone/DNA topoisomerase II/histidine kinase"/>
    <property type="match status" value="1"/>
</dbReference>
<organism evidence="20 21">
    <name type="scientific">Dechloromonas agitata</name>
    <dbReference type="NCBI Taxonomy" id="73030"/>
    <lineage>
        <taxon>Bacteria</taxon>
        <taxon>Pseudomonadati</taxon>
        <taxon>Pseudomonadota</taxon>
        <taxon>Betaproteobacteria</taxon>
        <taxon>Rhodocyclales</taxon>
        <taxon>Azonexaceae</taxon>
        <taxon>Dechloromonas</taxon>
    </lineage>
</organism>
<dbReference type="PROSITE" id="PS50110">
    <property type="entry name" value="RESPONSE_REGULATORY"/>
    <property type="match status" value="1"/>
</dbReference>
<dbReference type="CDD" id="cd12914">
    <property type="entry name" value="PDC1_DGC_like"/>
    <property type="match status" value="1"/>
</dbReference>
<dbReference type="InterPro" id="IPR011006">
    <property type="entry name" value="CheY-like_superfamily"/>
</dbReference>
<dbReference type="FunFam" id="1.10.287.130:FF:000002">
    <property type="entry name" value="Two-component osmosensing histidine kinase"/>
    <property type="match status" value="1"/>
</dbReference>
<evidence type="ECO:0000256" key="1">
    <source>
        <dbReference type="ARBA" id="ARBA00000085"/>
    </source>
</evidence>
<dbReference type="Pfam" id="PF02518">
    <property type="entry name" value="HATPase_c"/>
    <property type="match status" value="1"/>
</dbReference>
<dbReference type="Pfam" id="PF08448">
    <property type="entry name" value="PAS_4"/>
    <property type="match status" value="1"/>
</dbReference>
<dbReference type="InterPro" id="IPR013656">
    <property type="entry name" value="PAS_4"/>
</dbReference>
<evidence type="ECO:0000256" key="11">
    <source>
        <dbReference type="ARBA" id="ARBA00068150"/>
    </source>
</evidence>
<keyword evidence="6" id="KW-0418">Kinase</keyword>
<dbReference type="CDD" id="cd00082">
    <property type="entry name" value="HisKA"/>
    <property type="match status" value="1"/>
</dbReference>
<evidence type="ECO:0000313" key="20">
    <source>
        <dbReference type="EMBL" id="MBF1165230.1"/>
    </source>
</evidence>
<keyword evidence="15" id="KW-0472">Membrane</keyword>
<evidence type="ECO:0000313" key="21">
    <source>
        <dbReference type="Proteomes" id="UP000718593"/>
    </source>
</evidence>
<comment type="caution">
    <text evidence="20">The sequence shown here is derived from an EMBL/GenBank/DDBJ whole genome shotgun (WGS) entry which is preliminary data.</text>
</comment>
<dbReference type="EMBL" id="JABZMI010000170">
    <property type="protein sequence ID" value="MBF1165230.1"/>
    <property type="molecule type" value="Genomic_DNA"/>
</dbReference>
<accession>A0A930BSU5</accession>
<feature type="transmembrane region" description="Helical" evidence="15">
    <location>
        <begin position="12"/>
        <end position="31"/>
    </location>
</feature>
<dbReference type="InterPro" id="IPR003594">
    <property type="entry name" value="HATPase_dom"/>
</dbReference>
<dbReference type="EC" id="2.7.13.3" evidence="2"/>
<dbReference type="SMART" id="SM00387">
    <property type="entry name" value="HATPase_c"/>
    <property type="match status" value="1"/>
</dbReference>
<evidence type="ECO:0000256" key="10">
    <source>
        <dbReference type="ARBA" id="ARBA00064003"/>
    </source>
</evidence>
<dbReference type="InterPro" id="IPR005467">
    <property type="entry name" value="His_kinase_dom"/>
</dbReference>
<dbReference type="CDD" id="cd00130">
    <property type="entry name" value="PAS"/>
    <property type="match status" value="2"/>
</dbReference>
<reference evidence="20" key="1">
    <citation type="submission" date="2020-04" db="EMBL/GenBank/DDBJ databases">
        <title>Deep metagenomics examines the oral microbiome during advanced dental caries in children, revealing novel taxa and co-occurrences with host molecules.</title>
        <authorList>
            <person name="Baker J.L."/>
            <person name="Morton J.T."/>
            <person name="Dinis M."/>
            <person name="Alvarez R."/>
            <person name="Tran N.C."/>
            <person name="Knight R."/>
            <person name="Edlund A."/>
        </authorList>
    </citation>
    <scope>NUCLEOTIDE SEQUENCE</scope>
    <source>
        <strain evidence="20">JCVI_32_bin.24</strain>
    </source>
</reference>
<dbReference type="SUPFAM" id="SSF47384">
    <property type="entry name" value="Homodimeric domain of signal transducing histidine kinase"/>
    <property type="match status" value="1"/>
</dbReference>
<dbReference type="Pfam" id="PF00512">
    <property type="entry name" value="HisKA"/>
    <property type="match status" value="1"/>
</dbReference>
<evidence type="ECO:0000256" key="8">
    <source>
        <dbReference type="ARBA" id="ARBA00023012"/>
    </source>
</evidence>
<evidence type="ECO:0000256" key="9">
    <source>
        <dbReference type="ARBA" id="ARBA00058004"/>
    </source>
</evidence>
<evidence type="ECO:0000256" key="2">
    <source>
        <dbReference type="ARBA" id="ARBA00012438"/>
    </source>
</evidence>
<comment type="function">
    <text evidence="9">Member of the two-component regulatory system BvgS/BvgA. Phosphorylates BvgA via a four-step phosphorelay in response to environmental signals.</text>
</comment>
<comment type="catalytic activity">
    <reaction evidence="1">
        <text>ATP + protein L-histidine = ADP + protein N-phospho-L-histidine.</text>
        <dbReference type="EC" id="2.7.13.3"/>
    </reaction>
</comment>
<keyword evidence="15" id="KW-1133">Transmembrane helix</keyword>
<evidence type="ECO:0000256" key="14">
    <source>
        <dbReference type="SAM" id="MobiDB-lite"/>
    </source>
</evidence>
<dbReference type="InterPro" id="IPR001610">
    <property type="entry name" value="PAC"/>
</dbReference>
<evidence type="ECO:0000256" key="4">
    <source>
        <dbReference type="ARBA" id="ARBA00022679"/>
    </source>
</evidence>
<evidence type="ECO:0000256" key="3">
    <source>
        <dbReference type="ARBA" id="ARBA00022553"/>
    </source>
</evidence>
<dbReference type="InterPro" id="IPR036890">
    <property type="entry name" value="HATPase_C_sf"/>
</dbReference>
<dbReference type="PANTHER" id="PTHR45339:SF1">
    <property type="entry name" value="HYBRID SIGNAL TRANSDUCTION HISTIDINE KINASE J"/>
    <property type="match status" value="1"/>
</dbReference>
<dbReference type="InterPro" id="IPR004358">
    <property type="entry name" value="Sig_transdc_His_kin-like_C"/>
</dbReference>
<dbReference type="PANTHER" id="PTHR45339">
    <property type="entry name" value="HYBRID SIGNAL TRANSDUCTION HISTIDINE KINASE J"/>
    <property type="match status" value="1"/>
</dbReference>
<dbReference type="PROSITE" id="PS50112">
    <property type="entry name" value="PAS"/>
    <property type="match status" value="2"/>
</dbReference>
<dbReference type="InterPro" id="IPR000700">
    <property type="entry name" value="PAS-assoc_C"/>
</dbReference>
<feature type="region of interest" description="Disordered" evidence="14">
    <location>
        <begin position="1046"/>
        <end position="1065"/>
    </location>
</feature>
<dbReference type="PROSITE" id="PS50113">
    <property type="entry name" value="PAC"/>
    <property type="match status" value="2"/>
</dbReference>
<dbReference type="Gene3D" id="1.10.287.130">
    <property type="match status" value="1"/>
</dbReference>
<evidence type="ECO:0000256" key="5">
    <source>
        <dbReference type="ARBA" id="ARBA00022741"/>
    </source>
</evidence>
<evidence type="ECO:0000259" key="17">
    <source>
        <dbReference type="PROSITE" id="PS50110"/>
    </source>
</evidence>
<evidence type="ECO:0000259" key="18">
    <source>
        <dbReference type="PROSITE" id="PS50112"/>
    </source>
</evidence>
<feature type="domain" description="PAC" evidence="19">
    <location>
        <begin position="383"/>
        <end position="437"/>
    </location>
</feature>
<dbReference type="InterPro" id="IPR035965">
    <property type="entry name" value="PAS-like_dom_sf"/>
</dbReference>
<dbReference type="InterPro" id="IPR001789">
    <property type="entry name" value="Sig_transdc_resp-reg_receiver"/>
</dbReference>
<evidence type="ECO:0000256" key="15">
    <source>
        <dbReference type="SAM" id="Phobius"/>
    </source>
</evidence>